<dbReference type="Pfam" id="PF05013">
    <property type="entry name" value="FGase"/>
    <property type="match status" value="1"/>
</dbReference>
<gene>
    <name evidence="1" type="ORF">CR938_11280</name>
</gene>
<dbReference type="Gene3D" id="3.40.630.40">
    <property type="entry name" value="Zn-dependent exopeptidases"/>
    <property type="match status" value="1"/>
</dbReference>
<dbReference type="OrthoDB" id="9815326at2"/>
<reference evidence="1" key="1">
    <citation type="submission" date="2017-10" db="EMBL/GenBank/DDBJ databases">
        <title>Whole genome sequencing of members of genus Pseudoxanthomonas.</title>
        <authorList>
            <person name="Kumar S."/>
            <person name="Bansal K."/>
            <person name="Kaur A."/>
            <person name="Patil P."/>
            <person name="Sharma S."/>
            <person name="Patil P.B."/>
        </authorList>
    </citation>
    <scope>NUCLEOTIDE SEQUENCE</scope>
    <source>
        <strain evidence="1">DSM 22914</strain>
    </source>
</reference>
<keyword evidence="2" id="KW-1185">Reference proteome</keyword>
<dbReference type="Proteomes" id="UP000717981">
    <property type="component" value="Unassembled WGS sequence"/>
</dbReference>
<accession>A0A921NZE7</accession>
<dbReference type="RefSeq" id="WP_162125109.1">
    <property type="nucleotide sequence ID" value="NZ_PDWK01000062.1"/>
</dbReference>
<dbReference type="EMBL" id="PDWK01000062">
    <property type="protein sequence ID" value="KAF1687819.1"/>
    <property type="molecule type" value="Genomic_DNA"/>
</dbReference>
<sequence>MNAETLATLAAPALLRPGDPPPFEVLRPDGRSPWLFVADHAGRAIPAALGDLGLPPGEIDRHIGWDIGIAGVARHLAAALDAWTILQAYSRLVIDCNRPLTSPTSIVEASDGTGVPGNRGLDAAARAARAQAIFLPYHARIARELDARRDAGRPTLLVTLHSFPPVMGGVARPWHCGVLYQRDARLAHALRDLLQAEGDLVVGDNQPYAVSDATDYAIPVHGEARGLPHVELEIRQDLIADADGQAAWARRLARLLRALEPRMLAAAAGPSG</sequence>
<protein>
    <submittedName>
        <fullName evidence="1">N-formylglutamate amidohydrolase</fullName>
    </submittedName>
</protein>
<proteinExistence type="predicted"/>
<organism evidence="1 2">
    <name type="scientific">Pseudoxanthomonas taiwanensis</name>
    <dbReference type="NCBI Taxonomy" id="176598"/>
    <lineage>
        <taxon>Bacteria</taxon>
        <taxon>Pseudomonadati</taxon>
        <taxon>Pseudomonadota</taxon>
        <taxon>Gammaproteobacteria</taxon>
        <taxon>Lysobacterales</taxon>
        <taxon>Lysobacteraceae</taxon>
        <taxon>Pseudoxanthomonas</taxon>
    </lineage>
</organism>
<evidence type="ECO:0000313" key="1">
    <source>
        <dbReference type="EMBL" id="KAF1687819.1"/>
    </source>
</evidence>
<dbReference type="InterPro" id="IPR011227">
    <property type="entry name" value="UCP029730"/>
</dbReference>
<dbReference type="SUPFAM" id="SSF53187">
    <property type="entry name" value="Zn-dependent exopeptidases"/>
    <property type="match status" value="1"/>
</dbReference>
<evidence type="ECO:0000313" key="2">
    <source>
        <dbReference type="Proteomes" id="UP000717981"/>
    </source>
</evidence>
<comment type="caution">
    <text evidence="1">The sequence shown here is derived from an EMBL/GenBank/DDBJ whole genome shotgun (WGS) entry which is preliminary data.</text>
</comment>
<dbReference type="PIRSF" id="PIRSF029730">
    <property type="entry name" value="UCP029730"/>
    <property type="match status" value="1"/>
</dbReference>
<dbReference type="InterPro" id="IPR007709">
    <property type="entry name" value="N-FG_amidohydro"/>
</dbReference>
<name>A0A921NZE7_9GAMM</name>
<dbReference type="AlphaFoldDB" id="A0A921NZE7"/>